<dbReference type="AlphaFoldDB" id="A0A7J8QHD6"/>
<gene>
    <name evidence="2" type="ORF">Gorai_003913</name>
</gene>
<comment type="caution">
    <text evidence="2">The sequence shown here is derived from an EMBL/GenBank/DDBJ whole genome shotgun (WGS) entry which is preliminary data.</text>
</comment>
<dbReference type="InterPro" id="IPR036397">
    <property type="entry name" value="RNaseH_sf"/>
</dbReference>
<proteinExistence type="predicted"/>
<dbReference type="GO" id="GO:0004523">
    <property type="term" value="F:RNA-DNA hybrid ribonuclease activity"/>
    <property type="evidence" value="ECO:0007669"/>
    <property type="project" value="InterPro"/>
</dbReference>
<dbReference type="Proteomes" id="UP000593578">
    <property type="component" value="Unassembled WGS sequence"/>
</dbReference>
<organism evidence="2 3">
    <name type="scientific">Gossypium raimondii</name>
    <name type="common">Peruvian cotton</name>
    <name type="synonym">Gossypium klotzschianum subsp. raimondii</name>
    <dbReference type="NCBI Taxonomy" id="29730"/>
    <lineage>
        <taxon>Eukaryota</taxon>
        <taxon>Viridiplantae</taxon>
        <taxon>Streptophyta</taxon>
        <taxon>Embryophyta</taxon>
        <taxon>Tracheophyta</taxon>
        <taxon>Spermatophyta</taxon>
        <taxon>Magnoliopsida</taxon>
        <taxon>eudicotyledons</taxon>
        <taxon>Gunneridae</taxon>
        <taxon>Pentapetalae</taxon>
        <taxon>rosids</taxon>
        <taxon>malvids</taxon>
        <taxon>Malvales</taxon>
        <taxon>Malvaceae</taxon>
        <taxon>Malvoideae</taxon>
        <taxon>Gossypium</taxon>
    </lineage>
</organism>
<dbReference type="CDD" id="cd06222">
    <property type="entry name" value="RNase_H_like"/>
    <property type="match status" value="1"/>
</dbReference>
<protein>
    <recommendedName>
        <fullName evidence="1">RNase H type-1 domain-containing protein</fullName>
    </recommendedName>
</protein>
<evidence type="ECO:0000313" key="2">
    <source>
        <dbReference type="EMBL" id="MBA0600713.1"/>
    </source>
</evidence>
<dbReference type="InterPro" id="IPR012337">
    <property type="entry name" value="RNaseH-like_sf"/>
</dbReference>
<dbReference type="InterPro" id="IPR044730">
    <property type="entry name" value="RNase_H-like_dom_plant"/>
</dbReference>
<dbReference type="PANTHER" id="PTHR47723:SF19">
    <property type="entry name" value="POLYNUCLEOTIDYL TRANSFERASE, RIBONUCLEASE H-LIKE SUPERFAMILY PROTEIN"/>
    <property type="match status" value="1"/>
</dbReference>
<sequence length="135" mass="15225">MCKATEYVAISAPTKSFPILSIVGVRWHPPPQGDWIVGSNRHIPLATSVCAELWALRDGLHFVKNLNIRNINVELDAIVLTAYIKNDTITNPLLFSLAHECRTIISQFERHKFQHTFREGNRCTNMLAELGSSIL</sequence>
<evidence type="ECO:0000313" key="3">
    <source>
        <dbReference type="Proteomes" id="UP000593578"/>
    </source>
</evidence>
<accession>A0A7J8QHD6</accession>
<dbReference type="PANTHER" id="PTHR47723">
    <property type="entry name" value="OS05G0353850 PROTEIN"/>
    <property type="match status" value="1"/>
</dbReference>
<dbReference type="EMBL" id="JABEZZ010000012">
    <property type="protein sequence ID" value="MBA0600713.1"/>
    <property type="molecule type" value="Genomic_DNA"/>
</dbReference>
<dbReference type="SUPFAM" id="SSF53098">
    <property type="entry name" value="Ribonuclease H-like"/>
    <property type="match status" value="1"/>
</dbReference>
<dbReference type="InterPro" id="IPR053151">
    <property type="entry name" value="RNase_H-like"/>
</dbReference>
<dbReference type="Gene3D" id="3.30.420.10">
    <property type="entry name" value="Ribonuclease H-like superfamily/Ribonuclease H"/>
    <property type="match status" value="1"/>
</dbReference>
<feature type="non-terminal residue" evidence="2">
    <location>
        <position position="1"/>
    </location>
</feature>
<dbReference type="Pfam" id="PF13456">
    <property type="entry name" value="RVT_3"/>
    <property type="match status" value="1"/>
</dbReference>
<evidence type="ECO:0000259" key="1">
    <source>
        <dbReference type="Pfam" id="PF13456"/>
    </source>
</evidence>
<reference evidence="2 3" key="1">
    <citation type="journal article" date="2019" name="Genome Biol. Evol.">
        <title>Insights into the evolution of the New World diploid cottons (Gossypium, subgenus Houzingenia) based on genome sequencing.</title>
        <authorList>
            <person name="Grover C.E."/>
            <person name="Arick M.A. 2nd"/>
            <person name="Thrash A."/>
            <person name="Conover J.L."/>
            <person name="Sanders W.S."/>
            <person name="Peterson D.G."/>
            <person name="Frelichowski J.E."/>
            <person name="Scheffler J.A."/>
            <person name="Scheffler B.E."/>
            <person name="Wendel J.F."/>
        </authorList>
    </citation>
    <scope>NUCLEOTIDE SEQUENCE [LARGE SCALE GENOMIC DNA]</scope>
    <source>
        <strain evidence="2">8</strain>
        <tissue evidence="2">Leaf</tissue>
    </source>
</reference>
<dbReference type="GO" id="GO:0003676">
    <property type="term" value="F:nucleic acid binding"/>
    <property type="evidence" value="ECO:0007669"/>
    <property type="project" value="InterPro"/>
</dbReference>
<feature type="domain" description="RNase H type-1" evidence="1">
    <location>
        <begin position="32"/>
        <end position="129"/>
    </location>
</feature>
<dbReference type="InterPro" id="IPR002156">
    <property type="entry name" value="RNaseH_domain"/>
</dbReference>
<name>A0A7J8QHD6_GOSRA</name>